<dbReference type="GO" id="GO:0035613">
    <property type="term" value="F:RNA stem-loop binding"/>
    <property type="evidence" value="ECO:0007669"/>
    <property type="project" value="TreeGrafter"/>
</dbReference>
<keyword evidence="1" id="KW-0808">Transferase</keyword>
<dbReference type="GO" id="GO:0003964">
    <property type="term" value="F:RNA-directed DNA polymerase activity"/>
    <property type="evidence" value="ECO:0007669"/>
    <property type="project" value="UniProtKB-KW"/>
</dbReference>
<dbReference type="SUPFAM" id="SSF53098">
    <property type="entry name" value="Ribonuclease H-like"/>
    <property type="match status" value="1"/>
</dbReference>
<dbReference type="GO" id="GO:0004519">
    <property type="term" value="F:endonuclease activity"/>
    <property type="evidence" value="ECO:0007669"/>
    <property type="project" value="UniProtKB-KW"/>
</dbReference>
<proteinExistence type="predicted"/>
<protein>
    <submittedName>
        <fullName evidence="8">POK19 protein</fullName>
    </submittedName>
</protein>
<dbReference type="InterPro" id="IPR001584">
    <property type="entry name" value="Integrase_cat-core"/>
</dbReference>
<keyword evidence="9" id="KW-1185">Reference proteome</keyword>
<keyword evidence="6" id="KW-0695">RNA-directed DNA polymerase</keyword>
<evidence type="ECO:0000313" key="9">
    <source>
        <dbReference type="Proteomes" id="UP000589495"/>
    </source>
</evidence>
<accession>A0A7K5LE83</accession>
<name>A0A7K5LE83_VIRAL</name>
<evidence type="ECO:0000256" key="2">
    <source>
        <dbReference type="ARBA" id="ARBA00022695"/>
    </source>
</evidence>
<evidence type="ECO:0000256" key="5">
    <source>
        <dbReference type="ARBA" id="ARBA00022801"/>
    </source>
</evidence>
<dbReference type="GO" id="GO:0015074">
    <property type="term" value="P:DNA integration"/>
    <property type="evidence" value="ECO:0007669"/>
    <property type="project" value="InterPro"/>
</dbReference>
<gene>
    <name evidence="8" type="primary">Ervk19_0</name>
    <name evidence="8" type="ORF">VIRALT_R15730</name>
</gene>
<dbReference type="PANTHER" id="PTHR41694">
    <property type="entry name" value="ENDOGENOUS RETROVIRUS GROUP K MEMBER POL PROTEIN"/>
    <property type="match status" value="1"/>
</dbReference>
<feature type="domain" description="Integrase catalytic" evidence="7">
    <location>
        <begin position="1"/>
        <end position="71"/>
    </location>
</feature>
<feature type="non-terminal residue" evidence="8">
    <location>
        <position position="97"/>
    </location>
</feature>
<dbReference type="InterPro" id="IPR012337">
    <property type="entry name" value="RNaseH-like_sf"/>
</dbReference>
<dbReference type="Gene3D" id="3.30.420.10">
    <property type="entry name" value="Ribonuclease H-like superfamily/Ribonuclease H"/>
    <property type="match status" value="1"/>
</dbReference>
<evidence type="ECO:0000256" key="4">
    <source>
        <dbReference type="ARBA" id="ARBA00022759"/>
    </source>
</evidence>
<sequence length="97" mass="11176">VRHVTGIPHSPTGQAIVERANCTLKEYLEKQKQSEDLDVAKWLNRVLFSLNSLSLTEGREEPPICIHHAIIKENRPQTIPGLQVYHRNKKTREWEGP</sequence>
<dbReference type="Proteomes" id="UP000589495">
    <property type="component" value="Unassembled WGS sequence"/>
</dbReference>
<dbReference type="InterPro" id="IPR036397">
    <property type="entry name" value="RNaseH_sf"/>
</dbReference>
<keyword evidence="4" id="KW-0255">Endonuclease</keyword>
<keyword evidence="5" id="KW-0378">Hydrolase</keyword>
<organism evidence="8 9">
    <name type="scientific">Vireo altiloquus</name>
    <name type="common">Black-whiskered vireo</name>
    <name type="synonym">Muscicapa altiloqua</name>
    <dbReference type="NCBI Taxonomy" id="34956"/>
    <lineage>
        <taxon>Eukaryota</taxon>
        <taxon>Metazoa</taxon>
        <taxon>Chordata</taxon>
        <taxon>Craniata</taxon>
        <taxon>Vertebrata</taxon>
        <taxon>Euteleostomi</taxon>
        <taxon>Archelosauria</taxon>
        <taxon>Archosauria</taxon>
        <taxon>Dinosauria</taxon>
        <taxon>Saurischia</taxon>
        <taxon>Theropoda</taxon>
        <taxon>Coelurosauria</taxon>
        <taxon>Aves</taxon>
        <taxon>Neognathae</taxon>
        <taxon>Neoaves</taxon>
        <taxon>Telluraves</taxon>
        <taxon>Australaves</taxon>
        <taxon>Passeriformes</taxon>
        <taxon>Corvoidea</taxon>
        <taxon>Vireonidae</taxon>
        <taxon>Vireoninae</taxon>
        <taxon>Vireo</taxon>
    </lineage>
</organism>
<evidence type="ECO:0000313" key="8">
    <source>
        <dbReference type="EMBL" id="NWT16387.1"/>
    </source>
</evidence>
<dbReference type="GO" id="GO:0016787">
    <property type="term" value="F:hydrolase activity"/>
    <property type="evidence" value="ECO:0007669"/>
    <property type="project" value="UniProtKB-KW"/>
</dbReference>
<reference evidence="8 9" key="1">
    <citation type="submission" date="2019-09" db="EMBL/GenBank/DDBJ databases">
        <title>Bird 10,000 Genomes (B10K) Project - Family phase.</title>
        <authorList>
            <person name="Zhang G."/>
        </authorList>
    </citation>
    <scope>NUCLEOTIDE SEQUENCE [LARGE SCALE GENOMIC DNA]</scope>
    <source>
        <strain evidence="8">B10K-DU-001-22</strain>
        <tissue evidence="8">Muscle</tissue>
    </source>
</reference>
<dbReference type="AlphaFoldDB" id="A0A7K5LE83"/>
<evidence type="ECO:0000256" key="6">
    <source>
        <dbReference type="ARBA" id="ARBA00022918"/>
    </source>
</evidence>
<dbReference type="PANTHER" id="PTHR41694:SF3">
    <property type="entry name" value="RNA-DIRECTED DNA POLYMERASE-RELATED"/>
    <property type="match status" value="1"/>
</dbReference>
<comment type="caution">
    <text evidence="8">The sequence shown here is derived from an EMBL/GenBank/DDBJ whole genome shotgun (WGS) entry which is preliminary data.</text>
</comment>
<evidence type="ECO:0000256" key="3">
    <source>
        <dbReference type="ARBA" id="ARBA00022722"/>
    </source>
</evidence>
<dbReference type="PROSITE" id="PS50994">
    <property type="entry name" value="INTEGRASE"/>
    <property type="match status" value="1"/>
</dbReference>
<keyword evidence="2" id="KW-0548">Nucleotidyltransferase</keyword>
<keyword evidence="3" id="KW-0540">Nuclease</keyword>
<feature type="non-terminal residue" evidence="8">
    <location>
        <position position="1"/>
    </location>
</feature>
<dbReference type="EMBL" id="VZRF01010502">
    <property type="protein sequence ID" value="NWT16387.1"/>
    <property type="molecule type" value="Genomic_DNA"/>
</dbReference>
<evidence type="ECO:0000256" key="1">
    <source>
        <dbReference type="ARBA" id="ARBA00022679"/>
    </source>
</evidence>
<evidence type="ECO:0000259" key="7">
    <source>
        <dbReference type="PROSITE" id="PS50994"/>
    </source>
</evidence>